<dbReference type="PANTHER" id="PTHR10010:SF46">
    <property type="entry name" value="SODIUM-DEPENDENT PHOSPHATE TRANSPORT PROTEIN 2B"/>
    <property type="match status" value="1"/>
</dbReference>
<dbReference type="AlphaFoldDB" id="A0A4V3FNW8"/>
<reference evidence="7 8" key="1">
    <citation type="submission" date="2019-03" db="EMBL/GenBank/DDBJ databases">
        <title>Genomic Encyclopedia of Archaeal and Bacterial Type Strains, Phase II (KMG-II): from individual species to whole genera.</title>
        <authorList>
            <person name="Goeker M."/>
        </authorList>
    </citation>
    <scope>NUCLEOTIDE SEQUENCE [LARGE SCALE GENOMIC DNA]</scope>
    <source>
        <strain evidence="7 8">ATCC 35214</strain>
    </source>
</reference>
<protein>
    <submittedName>
        <fullName evidence="7">Phosphate:Na+ symporter</fullName>
    </submittedName>
</protein>
<dbReference type="Pfam" id="PF02690">
    <property type="entry name" value="Na_Pi_cotrans"/>
    <property type="match status" value="2"/>
</dbReference>
<keyword evidence="8" id="KW-1185">Reference proteome</keyword>
<evidence type="ECO:0000256" key="4">
    <source>
        <dbReference type="ARBA" id="ARBA00022989"/>
    </source>
</evidence>
<dbReference type="RefSeq" id="WP_134110015.1">
    <property type="nucleotide sequence ID" value="NZ_SOCN01000001.1"/>
</dbReference>
<dbReference type="PANTHER" id="PTHR10010">
    <property type="entry name" value="SOLUTE CARRIER FAMILY 34 SODIUM PHOSPHATE , MEMBER 2-RELATED"/>
    <property type="match status" value="1"/>
</dbReference>
<feature type="transmembrane region" description="Helical" evidence="6">
    <location>
        <begin position="6"/>
        <end position="24"/>
    </location>
</feature>
<keyword evidence="4 6" id="KW-1133">Transmembrane helix</keyword>
<comment type="caution">
    <text evidence="7">The sequence shown here is derived from an EMBL/GenBank/DDBJ whole genome shotgun (WGS) entry which is preliminary data.</text>
</comment>
<evidence type="ECO:0000256" key="3">
    <source>
        <dbReference type="ARBA" id="ARBA00022692"/>
    </source>
</evidence>
<evidence type="ECO:0000256" key="6">
    <source>
        <dbReference type="SAM" id="Phobius"/>
    </source>
</evidence>
<evidence type="ECO:0000313" key="7">
    <source>
        <dbReference type="EMBL" id="TDV24110.1"/>
    </source>
</evidence>
<evidence type="ECO:0000256" key="1">
    <source>
        <dbReference type="ARBA" id="ARBA00004651"/>
    </source>
</evidence>
<organism evidence="7 8">
    <name type="scientific">Mycoplasmopsis mustelae</name>
    <dbReference type="NCBI Taxonomy" id="171289"/>
    <lineage>
        <taxon>Bacteria</taxon>
        <taxon>Bacillati</taxon>
        <taxon>Mycoplasmatota</taxon>
        <taxon>Mycoplasmoidales</taxon>
        <taxon>Metamycoplasmataceae</taxon>
        <taxon>Mycoplasmopsis</taxon>
    </lineage>
</organism>
<feature type="transmembrane region" description="Helical" evidence="6">
    <location>
        <begin position="137"/>
        <end position="154"/>
    </location>
</feature>
<feature type="transmembrane region" description="Helical" evidence="6">
    <location>
        <begin position="114"/>
        <end position="131"/>
    </location>
</feature>
<keyword evidence="3 6" id="KW-0812">Transmembrane</keyword>
<evidence type="ECO:0000256" key="5">
    <source>
        <dbReference type="ARBA" id="ARBA00023136"/>
    </source>
</evidence>
<dbReference type="InterPro" id="IPR038078">
    <property type="entry name" value="PhoU-like_sf"/>
</dbReference>
<comment type="subcellular location">
    <subcellularLocation>
        <location evidence="1">Cell membrane</location>
        <topology evidence="1">Multi-pass membrane protein</topology>
    </subcellularLocation>
</comment>
<feature type="transmembrane region" description="Helical" evidence="6">
    <location>
        <begin position="45"/>
        <end position="64"/>
    </location>
</feature>
<dbReference type="EMBL" id="SOCN01000001">
    <property type="protein sequence ID" value="TDV24110.1"/>
    <property type="molecule type" value="Genomic_DNA"/>
</dbReference>
<feature type="transmembrane region" description="Helical" evidence="6">
    <location>
        <begin position="258"/>
        <end position="278"/>
    </location>
</feature>
<dbReference type="GO" id="GO:0005886">
    <property type="term" value="C:plasma membrane"/>
    <property type="evidence" value="ECO:0007669"/>
    <property type="project" value="UniProtKB-SubCell"/>
</dbReference>
<keyword evidence="2" id="KW-1003">Cell membrane</keyword>
<evidence type="ECO:0000256" key="2">
    <source>
        <dbReference type="ARBA" id="ARBA00022475"/>
    </source>
</evidence>
<feature type="transmembrane region" description="Helical" evidence="6">
    <location>
        <begin position="228"/>
        <end position="246"/>
    </location>
</feature>
<sequence length="578" mass="65415">MNFIDIPIAIIFALASLSLFIYSTKKLSASLKSVGDSRFKKVIKFISKNNYIALLVGVLITTFIQSSDGAMALIMGLLAARFINLRVAIAFLLGANIGTATTSLIVSFQSSFKFTEYFILLMVIGVFGSLLTKKEKISNIFLLILSIGMVFLSLKIMSSAAKTIVQTPFFKSTLGVVAINPWLSFVFSFILTGILQSSSATVTLYQIVYNSADVISNSTEPVLKLNSAIALVFGANLGTTLTGLIVSFTSRNNNSKKIAIIWGFTNLSVALLILPFLYPLTYYADLIKLMIPSEKALQLSIAHLLFNFILVFIFFWLIKYLEKMVNWMIKDNKFEKEFEILLPGELITQNASLALKAAKNALYAQGKISREGMQILYDYINTGNQKLLKHYDYLETVIDETRTSIYNYLIQISTHNLSSEDGKLHLSLVLSSRSVDKIMGLGKQVINELNKTYLTKKQEFDIEKEILTEIKELVDLLNILLKNVINQLDSSTAQRHKFIEKMNKNIHSLTLEFSKTNIERLKNDVDKKQLQQDFDYSILLRTIERIAHHCLRINHYIENSRFKIYNISKTEQDKFIDV</sequence>
<dbReference type="GO" id="GO:0044341">
    <property type="term" value="P:sodium-dependent phosphate transport"/>
    <property type="evidence" value="ECO:0007669"/>
    <property type="project" value="InterPro"/>
</dbReference>
<feature type="transmembrane region" description="Helical" evidence="6">
    <location>
        <begin position="174"/>
        <end position="195"/>
    </location>
</feature>
<keyword evidence="5 6" id="KW-0472">Membrane</keyword>
<dbReference type="Gene3D" id="1.20.58.220">
    <property type="entry name" value="Phosphate transport system protein phou homolog 2, domain 2"/>
    <property type="match status" value="1"/>
</dbReference>
<name>A0A4V3FNW8_9BACT</name>
<feature type="transmembrane region" description="Helical" evidence="6">
    <location>
        <begin position="298"/>
        <end position="318"/>
    </location>
</feature>
<dbReference type="InterPro" id="IPR003841">
    <property type="entry name" value="Na/Pi_transpt"/>
</dbReference>
<evidence type="ECO:0000313" key="8">
    <source>
        <dbReference type="Proteomes" id="UP000295757"/>
    </source>
</evidence>
<dbReference type="GO" id="GO:0005436">
    <property type="term" value="F:sodium:phosphate symporter activity"/>
    <property type="evidence" value="ECO:0007669"/>
    <property type="project" value="InterPro"/>
</dbReference>
<proteinExistence type="predicted"/>
<dbReference type="OrthoDB" id="9763003at2"/>
<gene>
    <name evidence="7" type="ORF">BCF59_0055</name>
</gene>
<dbReference type="SUPFAM" id="SSF109755">
    <property type="entry name" value="PhoU-like"/>
    <property type="match status" value="1"/>
</dbReference>
<dbReference type="Proteomes" id="UP000295757">
    <property type="component" value="Unassembled WGS sequence"/>
</dbReference>
<accession>A0A4V3FNW8</accession>
<dbReference type="NCBIfam" id="NF037997">
    <property type="entry name" value="Na_Pi_symport"/>
    <property type="match status" value="1"/>
</dbReference>